<comment type="caution">
    <text evidence="5">The sequence shown here is derived from an EMBL/GenBank/DDBJ whole genome shotgun (WGS) entry which is preliminary data.</text>
</comment>
<evidence type="ECO:0000256" key="1">
    <source>
        <dbReference type="SAM" id="MobiDB-lite"/>
    </source>
</evidence>
<dbReference type="GO" id="GO:0016787">
    <property type="term" value="F:hydrolase activity"/>
    <property type="evidence" value="ECO:0007669"/>
    <property type="project" value="UniProtKB-KW"/>
</dbReference>
<dbReference type="Gene3D" id="2.40.128.600">
    <property type="match status" value="1"/>
</dbReference>
<dbReference type="InterPro" id="IPR012338">
    <property type="entry name" value="Beta-lactam/transpept-like"/>
</dbReference>
<accession>A0ABX0FKN6</accession>
<keyword evidence="5" id="KW-0378">Hydrolase</keyword>
<dbReference type="InterPro" id="IPR050491">
    <property type="entry name" value="AmpC-like"/>
</dbReference>
<keyword evidence="2" id="KW-0732">Signal</keyword>
<dbReference type="Pfam" id="PF11954">
    <property type="entry name" value="DUF3471"/>
    <property type="match status" value="1"/>
</dbReference>
<feature type="region of interest" description="Disordered" evidence="1">
    <location>
        <begin position="411"/>
        <end position="431"/>
    </location>
</feature>
<dbReference type="InterPro" id="IPR001466">
    <property type="entry name" value="Beta-lactam-related"/>
</dbReference>
<dbReference type="Gene3D" id="3.40.710.10">
    <property type="entry name" value="DD-peptidase/beta-lactamase superfamily"/>
    <property type="match status" value="1"/>
</dbReference>
<evidence type="ECO:0000259" key="3">
    <source>
        <dbReference type="Pfam" id="PF00144"/>
    </source>
</evidence>
<organism evidence="5 6">
    <name type="scientific">Duganella aceris</name>
    <dbReference type="NCBI Taxonomy" id="2703883"/>
    <lineage>
        <taxon>Bacteria</taxon>
        <taxon>Pseudomonadati</taxon>
        <taxon>Pseudomonadota</taxon>
        <taxon>Betaproteobacteria</taxon>
        <taxon>Burkholderiales</taxon>
        <taxon>Oxalobacteraceae</taxon>
        <taxon>Telluria group</taxon>
        <taxon>Duganella</taxon>
    </lineage>
</organism>
<dbReference type="Pfam" id="PF00144">
    <property type="entry name" value="Beta-lactamase"/>
    <property type="match status" value="1"/>
</dbReference>
<dbReference type="Proteomes" id="UP000666369">
    <property type="component" value="Unassembled WGS sequence"/>
</dbReference>
<evidence type="ECO:0000256" key="2">
    <source>
        <dbReference type="SAM" id="SignalP"/>
    </source>
</evidence>
<name>A0ABX0FKN6_9BURK</name>
<feature type="chain" id="PRO_5046049680" evidence="2">
    <location>
        <begin position="30"/>
        <end position="536"/>
    </location>
</feature>
<sequence>MQQRQQLCSPTRLACALLLVFGCAGPVAAEVASAVPHELQADVERVRKMFDVPGIAIAVVKDGKVMVARGFGVRKLGEAAPVDAQTLFEIAANSKAFTAAMLAMLVDEGKLGWDDPVTKHLPDFQMYDPYVTREITIRDLLSNRSGLGVGAGDLLWWPSSTFSVDEIIHQLRYIKPAFSFRSRYTYEYLPYIVAGKIVAEKRGQPWGDAVRERILTPLGMTRTTTSLAESAGVADQAAPHASIDGKLGVVKRQPMANAAAAMGISTSAEDIAKWMTLLLDAGKLAAPGADGKERRLFSAAQSREMWTPQTPIRVNEPKPQLAATRANFAASGLGFELNDYKGVKLASHRGWQFGAYSMVVLAPSARLGIAIMTNAESGPALNALRYRLLDHYLGLPPSDWIAAVGEAAAASREQEPARGQPEGGAKAPPSLARAGYDGEYRDPWYGGAVVKTVGGKQLLSFSRTPDMTGELEHLRHDTFIVRWQERSLNADAYVTFSLNPDGGIERMRLAPLSDDTDTSFDFADLVFTPVRPAPAR</sequence>
<dbReference type="PANTHER" id="PTHR46825:SF15">
    <property type="entry name" value="BETA-LACTAMASE-RELATED DOMAIN-CONTAINING PROTEIN"/>
    <property type="match status" value="1"/>
</dbReference>
<feature type="domain" description="Beta-lactamase-related" evidence="3">
    <location>
        <begin position="47"/>
        <end position="388"/>
    </location>
</feature>
<proteinExistence type="predicted"/>
<dbReference type="RefSeq" id="WP_166103295.1">
    <property type="nucleotide sequence ID" value="NZ_JAADJT010000005.1"/>
</dbReference>
<evidence type="ECO:0000259" key="4">
    <source>
        <dbReference type="Pfam" id="PF11954"/>
    </source>
</evidence>
<protein>
    <submittedName>
        <fullName evidence="5">Serine hydrolase</fullName>
    </submittedName>
</protein>
<gene>
    <name evidence="5" type="ORF">GW587_12875</name>
</gene>
<dbReference type="SUPFAM" id="SSF56601">
    <property type="entry name" value="beta-lactamase/transpeptidase-like"/>
    <property type="match status" value="1"/>
</dbReference>
<feature type="signal peptide" evidence="2">
    <location>
        <begin position="1"/>
        <end position="29"/>
    </location>
</feature>
<reference evidence="6" key="1">
    <citation type="submission" date="2023-07" db="EMBL/GenBank/DDBJ databases">
        <title>Duganella aceri sp. nov., isolated from tree sap.</title>
        <authorList>
            <person name="Kim I.S."/>
        </authorList>
    </citation>
    <scope>NUCLEOTIDE SEQUENCE [LARGE SCALE GENOMIC DNA]</scope>
    <source>
        <strain evidence="6">SAP-35</strain>
    </source>
</reference>
<dbReference type="PANTHER" id="PTHR46825">
    <property type="entry name" value="D-ALANYL-D-ALANINE-CARBOXYPEPTIDASE/ENDOPEPTIDASE AMPH"/>
    <property type="match status" value="1"/>
</dbReference>
<evidence type="ECO:0000313" key="5">
    <source>
        <dbReference type="EMBL" id="NGZ85143.1"/>
    </source>
</evidence>
<dbReference type="PROSITE" id="PS51257">
    <property type="entry name" value="PROKAR_LIPOPROTEIN"/>
    <property type="match status" value="1"/>
</dbReference>
<evidence type="ECO:0000313" key="6">
    <source>
        <dbReference type="Proteomes" id="UP000666369"/>
    </source>
</evidence>
<keyword evidence="6" id="KW-1185">Reference proteome</keyword>
<dbReference type="EMBL" id="JAADJT010000005">
    <property type="protein sequence ID" value="NGZ85143.1"/>
    <property type="molecule type" value="Genomic_DNA"/>
</dbReference>
<dbReference type="InterPro" id="IPR021860">
    <property type="entry name" value="Peptidase_S12_Pab87-rel_C"/>
</dbReference>
<feature type="domain" description="Peptidase S12 Pab87-related C-terminal" evidence="4">
    <location>
        <begin position="425"/>
        <end position="528"/>
    </location>
</feature>